<dbReference type="InterPro" id="IPR050300">
    <property type="entry name" value="GDXG_lipolytic_enzyme"/>
</dbReference>
<dbReference type="InterPro" id="IPR013094">
    <property type="entry name" value="AB_hydrolase_3"/>
</dbReference>
<evidence type="ECO:0000313" key="4">
    <source>
        <dbReference type="Proteomes" id="UP000005206"/>
    </source>
</evidence>
<dbReference type="EMBL" id="GG699060">
    <property type="protein sequence ID" value="EEU33434.1"/>
    <property type="molecule type" value="Genomic_DNA"/>
</dbReference>
<dbReference type="OMA" id="QVLMYPW"/>
<gene>
    <name evidence="3" type="ORF">NECHADRAFT_56698</name>
</gene>
<dbReference type="OrthoDB" id="433474at2759"/>
<keyword evidence="4" id="KW-1185">Reference proteome</keyword>
<dbReference type="VEuPathDB" id="FungiDB:NECHADRAFT_56698"/>
<dbReference type="GeneID" id="9666668"/>
<evidence type="ECO:0000313" key="3">
    <source>
        <dbReference type="EMBL" id="EEU33434.1"/>
    </source>
</evidence>
<dbReference type="GO" id="GO:0016787">
    <property type="term" value="F:hydrolase activity"/>
    <property type="evidence" value="ECO:0007669"/>
    <property type="project" value="UniProtKB-KW"/>
</dbReference>
<dbReference type="KEGG" id="nhe:NECHADRAFT_56698"/>
<accession>C7ZRC7</accession>
<dbReference type="HOGENOM" id="CLU_012494_6_1_1"/>
<dbReference type="InterPro" id="IPR029058">
    <property type="entry name" value="AB_hydrolase_fold"/>
</dbReference>
<dbReference type="SUPFAM" id="SSF53474">
    <property type="entry name" value="alpha/beta-Hydrolases"/>
    <property type="match status" value="1"/>
</dbReference>
<proteinExistence type="predicted"/>
<dbReference type="AlphaFoldDB" id="C7ZRC7"/>
<feature type="domain" description="Alpha/beta hydrolase fold-3" evidence="2">
    <location>
        <begin position="87"/>
        <end position="293"/>
    </location>
</feature>
<dbReference type="PANTHER" id="PTHR48081:SF8">
    <property type="entry name" value="ALPHA_BETA HYDROLASE FOLD-3 DOMAIN-CONTAINING PROTEIN-RELATED"/>
    <property type="match status" value="1"/>
</dbReference>
<dbReference type="Proteomes" id="UP000005206">
    <property type="component" value="Unassembled WGS sequence"/>
</dbReference>
<dbReference type="Gene3D" id="3.40.50.1820">
    <property type="entry name" value="alpha/beta hydrolase"/>
    <property type="match status" value="1"/>
</dbReference>
<dbReference type="InParanoid" id="C7ZRC7"/>
<evidence type="ECO:0000259" key="2">
    <source>
        <dbReference type="Pfam" id="PF07859"/>
    </source>
</evidence>
<protein>
    <recommendedName>
        <fullName evidence="2">Alpha/beta hydrolase fold-3 domain-containing protein</fullName>
    </recommendedName>
</protein>
<organism evidence="3 4">
    <name type="scientific">Fusarium vanettenii (strain ATCC MYA-4622 / CBS 123669 / FGSC 9596 / NRRL 45880 / 77-13-4)</name>
    <name type="common">Fusarium solani subsp. pisi</name>
    <dbReference type="NCBI Taxonomy" id="660122"/>
    <lineage>
        <taxon>Eukaryota</taxon>
        <taxon>Fungi</taxon>
        <taxon>Dikarya</taxon>
        <taxon>Ascomycota</taxon>
        <taxon>Pezizomycotina</taxon>
        <taxon>Sordariomycetes</taxon>
        <taxon>Hypocreomycetidae</taxon>
        <taxon>Hypocreales</taxon>
        <taxon>Nectriaceae</taxon>
        <taxon>Fusarium</taxon>
        <taxon>Fusarium solani species complex</taxon>
        <taxon>Fusarium vanettenii</taxon>
    </lineage>
</organism>
<keyword evidence="1" id="KW-0378">Hydrolase</keyword>
<dbReference type="Pfam" id="PF07859">
    <property type="entry name" value="Abhydrolase_3"/>
    <property type="match status" value="1"/>
</dbReference>
<dbReference type="STRING" id="660122.C7ZRC7"/>
<sequence>MTSTIPHPPYDEELGEALNAFKFPSPILPEHIKLFRSAPLPTAEDVLVEPYKSSSHIEKVIQGPNGDIVLSIFTPHTVGSSPAPCIYWMHAGGMIMGSRYGGIHHIWDSGLDCSAVVVSVEYRLAPENPDPAPLEDCYAGLEWVASHATEINVDTAKIMVAGVSAGGGLAAGIALRSRDFNGPGIYAQCLSCPMLDDRCSSLSNHQYENEGTWSRISNLTGWKSLLGNRQGSDEVSIYSAPGRSEDFSSLPQTFMEVGSAEIFREEVVGYANGLWAAGGQVELHVWPGAFHAFDSLAPHAELSKMAKATRRAWIKRIFSK</sequence>
<reference evidence="3 4" key="1">
    <citation type="journal article" date="2009" name="PLoS Genet.">
        <title>The genome of Nectria haematococca: contribution of supernumerary chromosomes to gene expansion.</title>
        <authorList>
            <person name="Coleman J.J."/>
            <person name="Rounsley S.D."/>
            <person name="Rodriguez-Carres M."/>
            <person name="Kuo A."/>
            <person name="Wasmann C.C."/>
            <person name="Grimwood J."/>
            <person name="Schmutz J."/>
            <person name="Taga M."/>
            <person name="White G.J."/>
            <person name="Zhou S."/>
            <person name="Schwartz D.C."/>
            <person name="Freitag M."/>
            <person name="Ma L.J."/>
            <person name="Danchin E.G."/>
            <person name="Henrissat B."/>
            <person name="Coutinho P.M."/>
            <person name="Nelson D.R."/>
            <person name="Straney D."/>
            <person name="Napoli C.A."/>
            <person name="Barker B.M."/>
            <person name="Gribskov M."/>
            <person name="Rep M."/>
            <person name="Kroken S."/>
            <person name="Molnar I."/>
            <person name="Rensing C."/>
            <person name="Kennell J.C."/>
            <person name="Zamora J."/>
            <person name="Farman M.L."/>
            <person name="Selker E.U."/>
            <person name="Salamov A."/>
            <person name="Shapiro H."/>
            <person name="Pangilinan J."/>
            <person name="Lindquist E."/>
            <person name="Lamers C."/>
            <person name="Grigoriev I.V."/>
            <person name="Geiser D.M."/>
            <person name="Covert S.F."/>
            <person name="Temporini E."/>
            <person name="Vanetten H.D."/>
        </authorList>
    </citation>
    <scope>NUCLEOTIDE SEQUENCE [LARGE SCALE GENOMIC DNA]</scope>
    <source>
        <strain evidence="4">ATCC MYA-4622 / CBS 123669 / FGSC 9596 / NRRL 45880 / 77-13-4</strain>
    </source>
</reference>
<name>C7ZRC7_FUSV7</name>
<dbReference type="RefSeq" id="XP_003039147.1">
    <property type="nucleotide sequence ID" value="XM_003039101.1"/>
</dbReference>
<dbReference type="eggNOG" id="KOG1515">
    <property type="taxonomic scope" value="Eukaryota"/>
</dbReference>
<dbReference type="PANTHER" id="PTHR48081">
    <property type="entry name" value="AB HYDROLASE SUPERFAMILY PROTEIN C4A8.06C"/>
    <property type="match status" value="1"/>
</dbReference>
<evidence type="ECO:0000256" key="1">
    <source>
        <dbReference type="ARBA" id="ARBA00022801"/>
    </source>
</evidence>